<gene>
    <name evidence="2" type="ORF">PGLA1383_LOCUS44298</name>
</gene>
<dbReference type="Proteomes" id="UP000654075">
    <property type="component" value="Unassembled WGS sequence"/>
</dbReference>
<proteinExistence type="predicted"/>
<feature type="region of interest" description="Disordered" evidence="1">
    <location>
        <begin position="101"/>
        <end position="124"/>
    </location>
</feature>
<dbReference type="EMBL" id="CAJNNV010029210">
    <property type="protein sequence ID" value="CAE8627567.1"/>
    <property type="molecule type" value="Genomic_DNA"/>
</dbReference>
<evidence type="ECO:0000313" key="2">
    <source>
        <dbReference type="EMBL" id="CAE8627567.1"/>
    </source>
</evidence>
<evidence type="ECO:0000256" key="1">
    <source>
        <dbReference type="SAM" id="MobiDB-lite"/>
    </source>
</evidence>
<protein>
    <submittedName>
        <fullName evidence="2">Uncharacterized protein</fullName>
    </submittedName>
</protein>
<name>A0A813GVP6_POLGL</name>
<organism evidence="2 3">
    <name type="scientific">Polarella glacialis</name>
    <name type="common">Dinoflagellate</name>
    <dbReference type="NCBI Taxonomy" id="89957"/>
    <lineage>
        <taxon>Eukaryota</taxon>
        <taxon>Sar</taxon>
        <taxon>Alveolata</taxon>
        <taxon>Dinophyceae</taxon>
        <taxon>Suessiales</taxon>
        <taxon>Suessiaceae</taxon>
        <taxon>Polarella</taxon>
    </lineage>
</organism>
<feature type="region of interest" description="Disordered" evidence="1">
    <location>
        <begin position="1"/>
        <end position="48"/>
    </location>
</feature>
<evidence type="ECO:0000313" key="3">
    <source>
        <dbReference type="Proteomes" id="UP000654075"/>
    </source>
</evidence>
<accession>A0A813GVP6</accession>
<reference evidence="2" key="1">
    <citation type="submission" date="2021-02" db="EMBL/GenBank/DDBJ databases">
        <authorList>
            <person name="Dougan E. K."/>
            <person name="Rhodes N."/>
            <person name="Thang M."/>
            <person name="Chan C."/>
        </authorList>
    </citation>
    <scope>NUCLEOTIDE SEQUENCE</scope>
</reference>
<dbReference type="AlphaFoldDB" id="A0A813GVP6"/>
<sequence length="124" mass="13570">MCMSRRKARQGPCRKAARALRGGTGPSRPSRRLAPTAHEGSRRHKQQRTKFKAFIVDRAFLRVEADDQIEAIIPGDLWHLAKDKPESLPCLFRHGVQAPHSSDFDVGSGPSGTEVAVRGSSVSA</sequence>
<keyword evidence="3" id="KW-1185">Reference proteome</keyword>
<comment type="caution">
    <text evidence="2">The sequence shown here is derived from an EMBL/GenBank/DDBJ whole genome shotgun (WGS) entry which is preliminary data.</text>
</comment>